<dbReference type="Proteomes" id="UP000799537">
    <property type="component" value="Unassembled WGS sequence"/>
</dbReference>
<keyword evidence="3" id="KW-1185">Reference proteome</keyword>
<dbReference type="AlphaFoldDB" id="A0A6A6CU84"/>
<proteinExistence type="predicted"/>
<name>A0A6A6CU84_ZASCE</name>
<dbReference type="RefSeq" id="XP_033671603.1">
    <property type="nucleotide sequence ID" value="XM_033804983.1"/>
</dbReference>
<feature type="signal peptide" evidence="1">
    <location>
        <begin position="1"/>
        <end position="18"/>
    </location>
</feature>
<evidence type="ECO:0000256" key="1">
    <source>
        <dbReference type="SAM" id="SignalP"/>
    </source>
</evidence>
<reference evidence="2" key="1">
    <citation type="journal article" date="2020" name="Stud. Mycol.">
        <title>101 Dothideomycetes genomes: a test case for predicting lifestyles and emergence of pathogens.</title>
        <authorList>
            <person name="Haridas S."/>
            <person name="Albert R."/>
            <person name="Binder M."/>
            <person name="Bloem J."/>
            <person name="Labutti K."/>
            <person name="Salamov A."/>
            <person name="Andreopoulos B."/>
            <person name="Baker S."/>
            <person name="Barry K."/>
            <person name="Bills G."/>
            <person name="Bluhm B."/>
            <person name="Cannon C."/>
            <person name="Castanera R."/>
            <person name="Culley D."/>
            <person name="Daum C."/>
            <person name="Ezra D."/>
            <person name="Gonzalez J."/>
            <person name="Henrissat B."/>
            <person name="Kuo A."/>
            <person name="Liang C."/>
            <person name="Lipzen A."/>
            <person name="Lutzoni F."/>
            <person name="Magnuson J."/>
            <person name="Mondo S."/>
            <person name="Nolan M."/>
            <person name="Ohm R."/>
            <person name="Pangilinan J."/>
            <person name="Park H.-J."/>
            <person name="Ramirez L."/>
            <person name="Alfaro M."/>
            <person name="Sun H."/>
            <person name="Tritt A."/>
            <person name="Yoshinaga Y."/>
            <person name="Zwiers L.-H."/>
            <person name="Turgeon B."/>
            <person name="Goodwin S."/>
            <person name="Spatafora J."/>
            <person name="Crous P."/>
            <person name="Grigoriev I."/>
        </authorList>
    </citation>
    <scope>NUCLEOTIDE SEQUENCE</scope>
    <source>
        <strain evidence="2">ATCC 36951</strain>
    </source>
</reference>
<keyword evidence="1" id="KW-0732">Signal</keyword>
<protein>
    <submittedName>
        <fullName evidence="2">Uncharacterized protein</fullName>
    </submittedName>
</protein>
<accession>A0A6A6CU84</accession>
<evidence type="ECO:0000313" key="2">
    <source>
        <dbReference type="EMBL" id="KAF2170714.1"/>
    </source>
</evidence>
<feature type="chain" id="PRO_5025516507" evidence="1">
    <location>
        <begin position="19"/>
        <end position="88"/>
    </location>
</feature>
<organism evidence="2 3">
    <name type="scientific">Zasmidium cellare ATCC 36951</name>
    <dbReference type="NCBI Taxonomy" id="1080233"/>
    <lineage>
        <taxon>Eukaryota</taxon>
        <taxon>Fungi</taxon>
        <taxon>Dikarya</taxon>
        <taxon>Ascomycota</taxon>
        <taxon>Pezizomycotina</taxon>
        <taxon>Dothideomycetes</taxon>
        <taxon>Dothideomycetidae</taxon>
        <taxon>Mycosphaerellales</taxon>
        <taxon>Mycosphaerellaceae</taxon>
        <taxon>Zasmidium</taxon>
    </lineage>
</organism>
<gene>
    <name evidence="2" type="ORF">M409DRAFT_19528</name>
</gene>
<evidence type="ECO:0000313" key="3">
    <source>
        <dbReference type="Proteomes" id="UP000799537"/>
    </source>
</evidence>
<sequence length="88" mass="9669">MRLTQTLVAAILATAVTAAPVASQGKRNPMYESPDLNYVATEKRNPMYESPDLNYVATDKKRMYDSPDLDYIASEKREALASGAVIEA</sequence>
<dbReference type="EMBL" id="ML993585">
    <property type="protein sequence ID" value="KAF2170714.1"/>
    <property type="molecule type" value="Genomic_DNA"/>
</dbReference>
<dbReference type="GeneID" id="54558255"/>